<accession>A0A6G0VW45</accession>
<feature type="non-terminal residue" evidence="1">
    <location>
        <position position="671"/>
    </location>
</feature>
<dbReference type="GO" id="GO:0071897">
    <property type="term" value="P:DNA biosynthetic process"/>
    <property type="evidence" value="ECO:0007669"/>
    <property type="project" value="UniProtKB-ARBA"/>
</dbReference>
<protein>
    <recommendedName>
        <fullName evidence="3">Peptidase aspartic putative domain-containing protein</fullName>
    </recommendedName>
</protein>
<dbReference type="PANTHER" id="PTHR47331:SF4">
    <property type="entry name" value="PEPTIDASE S1 DOMAIN-CONTAINING PROTEIN"/>
    <property type="match status" value="1"/>
</dbReference>
<evidence type="ECO:0008006" key="3">
    <source>
        <dbReference type="Google" id="ProtNLM"/>
    </source>
</evidence>
<dbReference type="OrthoDB" id="6626266at2759"/>
<dbReference type="PANTHER" id="PTHR47331">
    <property type="entry name" value="PHD-TYPE DOMAIN-CONTAINING PROTEIN"/>
    <property type="match status" value="1"/>
</dbReference>
<proteinExistence type="predicted"/>
<gene>
    <name evidence="1" type="ORF">FWK35_00034218</name>
</gene>
<dbReference type="InterPro" id="IPR008042">
    <property type="entry name" value="Retrotrans_Pao"/>
</dbReference>
<name>A0A6G0VW45_APHCR</name>
<sequence length="671" mass="76446">MPHNIQTQLADPNFHIPGPIDLLLGADIFYDVLYGERHPLSNLASLNRTKLGWIVTGKISTMSTSNILPNLMIHNQSALSFFTLKTNQRLLEEIKAEKHFQSTFSRDCNGRFVVKLPMAQDPKVLGDSLGMAQKRFLNLERRLLKDKTLTDQYNNFIAEYISLGHMELASPTIDKPTYYLPHHPVFKTDSTTTKMRVVFDGSATSKSGLSLNDIMLKGPKMQPDIFNILLRFRLHRVALTADVEKMYRQVLVSEDDCDLQRIVYRSHPEEPLRHYKLKTVTYGTKSASFLATRCLHELDTDEECLDIYKQVHSILGAAGFPLRKWCSSSSVLLNSLPHNQKDPNFMVNITETEVLSALGLLWQPSIDSFRFAMKDWIHSQHITKRILLSDINSVYDPLGLLSSVLIKGKIFIQQVWSLKVGWDDPLPEDIGSKWSKFYSSLVALNELIIPRLVLLPESDTYELHGFCDASQHAYGACVYIRSNNQSGNAEVKLYTARSRVAPIKTTTIPRLELCGALLLSELVAEIKDELSNINIKLSTENIHYWTDSTIVLAWLSSLKPLQVYVANRVAQISEISCVVQWHHTPTADNPADLISRGVDVQTMISSELWWYGPRWLKKEKSYWPDTPILPLELPELRKIKLILSTTNKEPFWLLQKCSTWSKLLRTTALVQ</sequence>
<organism evidence="1 2">
    <name type="scientific">Aphis craccivora</name>
    <name type="common">Cowpea aphid</name>
    <dbReference type="NCBI Taxonomy" id="307492"/>
    <lineage>
        <taxon>Eukaryota</taxon>
        <taxon>Metazoa</taxon>
        <taxon>Ecdysozoa</taxon>
        <taxon>Arthropoda</taxon>
        <taxon>Hexapoda</taxon>
        <taxon>Insecta</taxon>
        <taxon>Pterygota</taxon>
        <taxon>Neoptera</taxon>
        <taxon>Paraneoptera</taxon>
        <taxon>Hemiptera</taxon>
        <taxon>Sternorrhyncha</taxon>
        <taxon>Aphidomorpha</taxon>
        <taxon>Aphidoidea</taxon>
        <taxon>Aphididae</taxon>
        <taxon>Aphidini</taxon>
        <taxon>Aphis</taxon>
        <taxon>Aphis</taxon>
    </lineage>
</organism>
<dbReference type="InterPro" id="IPR043502">
    <property type="entry name" value="DNA/RNA_pol_sf"/>
</dbReference>
<dbReference type="EMBL" id="VUJU01011232">
    <property type="protein sequence ID" value="KAF0711494.1"/>
    <property type="molecule type" value="Genomic_DNA"/>
</dbReference>
<dbReference type="Pfam" id="PF05380">
    <property type="entry name" value="Peptidase_A17"/>
    <property type="match status" value="1"/>
</dbReference>
<evidence type="ECO:0000313" key="1">
    <source>
        <dbReference type="EMBL" id="KAF0711494.1"/>
    </source>
</evidence>
<reference evidence="1 2" key="1">
    <citation type="submission" date="2019-08" db="EMBL/GenBank/DDBJ databases">
        <title>Whole genome of Aphis craccivora.</title>
        <authorList>
            <person name="Voronova N.V."/>
            <person name="Shulinski R.S."/>
            <person name="Bandarenka Y.V."/>
            <person name="Zhorov D.G."/>
            <person name="Warner D."/>
        </authorList>
    </citation>
    <scope>NUCLEOTIDE SEQUENCE [LARGE SCALE GENOMIC DNA]</scope>
    <source>
        <strain evidence="1">180601</strain>
        <tissue evidence="1">Whole Body</tissue>
    </source>
</reference>
<comment type="caution">
    <text evidence="1">The sequence shown here is derived from an EMBL/GenBank/DDBJ whole genome shotgun (WGS) entry which is preliminary data.</text>
</comment>
<dbReference type="Proteomes" id="UP000478052">
    <property type="component" value="Unassembled WGS sequence"/>
</dbReference>
<dbReference type="SUPFAM" id="SSF56672">
    <property type="entry name" value="DNA/RNA polymerases"/>
    <property type="match status" value="1"/>
</dbReference>
<evidence type="ECO:0000313" key="2">
    <source>
        <dbReference type="Proteomes" id="UP000478052"/>
    </source>
</evidence>
<dbReference type="AlphaFoldDB" id="A0A6G0VW45"/>
<keyword evidence="2" id="KW-1185">Reference proteome</keyword>